<dbReference type="Proteomes" id="UP000593567">
    <property type="component" value="Unassembled WGS sequence"/>
</dbReference>
<accession>A0A7J7KMM7</accession>
<evidence type="ECO:0000259" key="3">
    <source>
        <dbReference type="Pfam" id="PF11938"/>
    </source>
</evidence>
<reference evidence="4" key="1">
    <citation type="submission" date="2020-06" db="EMBL/GenBank/DDBJ databases">
        <title>Draft genome of Bugula neritina, a colonial animal packing powerful symbionts and potential medicines.</title>
        <authorList>
            <person name="Rayko M."/>
        </authorList>
    </citation>
    <scope>NUCLEOTIDE SEQUENCE [LARGE SCALE GENOMIC DNA]</scope>
    <source>
        <strain evidence="4">Kwan_BN1</strain>
    </source>
</reference>
<sequence length="99" mass="11659">MVNLLWFNIFLLMSAIMAHAKDMDLYCGACHMLVDEIHWEINQTDPKRTIQVGSFRIMPDGSQRLSELTNHYRDDAIILIYVLYWVQYFISSLNNTTED</sequence>
<feature type="signal peptide" evidence="2">
    <location>
        <begin position="1"/>
        <end position="20"/>
    </location>
</feature>
<dbReference type="OrthoDB" id="192915at2759"/>
<keyword evidence="5" id="KW-1185">Reference proteome</keyword>
<dbReference type="InterPro" id="IPR021852">
    <property type="entry name" value="DUF3456"/>
</dbReference>
<dbReference type="Pfam" id="PF11938">
    <property type="entry name" value="DUF3456"/>
    <property type="match status" value="1"/>
</dbReference>
<proteinExistence type="inferred from homology"/>
<dbReference type="InterPro" id="IPR042415">
    <property type="entry name" value="CNPY"/>
</dbReference>
<dbReference type="PANTHER" id="PTHR13341">
    <property type="entry name" value="MIR-INTERACTING SAPOSIN-LIKE PROTEIN"/>
    <property type="match status" value="1"/>
</dbReference>
<evidence type="ECO:0000313" key="4">
    <source>
        <dbReference type="EMBL" id="KAF6039414.1"/>
    </source>
</evidence>
<evidence type="ECO:0000256" key="2">
    <source>
        <dbReference type="SAM" id="SignalP"/>
    </source>
</evidence>
<organism evidence="4 5">
    <name type="scientific">Bugula neritina</name>
    <name type="common">Brown bryozoan</name>
    <name type="synonym">Sertularia neritina</name>
    <dbReference type="NCBI Taxonomy" id="10212"/>
    <lineage>
        <taxon>Eukaryota</taxon>
        <taxon>Metazoa</taxon>
        <taxon>Spiralia</taxon>
        <taxon>Lophotrochozoa</taxon>
        <taxon>Bryozoa</taxon>
        <taxon>Gymnolaemata</taxon>
        <taxon>Cheilostomatida</taxon>
        <taxon>Flustrina</taxon>
        <taxon>Buguloidea</taxon>
        <taxon>Bugulidae</taxon>
        <taxon>Bugula</taxon>
    </lineage>
</organism>
<dbReference type="AlphaFoldDB" id="A0A7J7KMM7"/>
<protein>
    <submittedName>
        <fullName evidence="4">CNPY2</fullName>
    </submittedName>
</protein>
<dbReference type="EMBL" id="VXIV02000265">
    <property type="protein sequence ID" value="KAF6039414.1"/>
    <property type="molecule type" value="Genomic_DNA"/>
</dbReference>
<dbReference type="PANTHER" id="PTHR13341:SF2">
    <property type="entry name" value="PROTEIN SEELE"/>
    <property type="match status" value="1"/>
</dbReference>
<gene>
    <name evidence="4" type="ORF">EB796_002275</name>
</gene>
<keyword evidence="2" id="KW-0732">Signal</keyword>
<comment type="caution">
    <text evidence="4">The sequence shown here is derived from an EMBL/GenBank/DDBJ whole genome shotgun (WGS) entry which is preliminary data.</text>
</comment>
<feature type="domain" description="DUF3456" evidence="3">
    <location>
        <begin position="26"/>
        <end position="67"/>
    </location>
</feature>
<dbReference type="GO" id="GO:0005783">
    <property type="term" value="C:endoplasmic reticulum"/>
    <property type="evidence" value="ECO:0007669"/>
    <property type="project" value="TreeGrafter"/>
</dbReference>
<feature type="chain" id="PRO_5029648367" evidence="2">
    <location>
        <begin position="21"/>
        <end position="99"/>
    </location>
</feature>
<comment type="similarity">
    <text evidence="1">Belongs to the canopy family.</text>
</comment>
<evidence type="ECO:0000313" key="5">
    <source>
        <dbReference type="Proteomes" id="UP000593567"/>
    </source>
</evidence>
<name>A0A7J7KMM7_BUGNE</name>
<evidence type="ECO:0000256" key="1">
    <source>
        <dbReference type="ARBA" id="ARBA00007285"/>
    </source>
</evidence>